<dbReference type="SUPFAM" id="SSF111369">
    <property type="entry name" value="HlyD-like secretion proteins"/>
    <property type="match status" value="1"/>
</dbReference>
<dbReference type="Gene3D" id="1.10.287.470">
    <property type="entry name" value="Helix hairpin bin"/>
    <property type="match status" value="1"/>
</dbReference>
<feature type="domain" description="CusB-like beta-barrel" evidence="4">
    <location>
        <begin position="207"/>
        <end position="278"/>
    </location>
</feature>
<dbReference type="Gene3D" id="2.40.30.170">
    <property type="match status" value="1"/>
</dbReference>
<evidence type="ECO:0000259" key="4">
    <source>
        <dbReference type="Pfam" id="PF25954"/>
    </source>
</evidence>
<dbReference type="NCBIfam" id="TIGR01730">
    <property type="entry name" value="RND_mfp"/>
    <property type="match status" value="1"/>
</dbReference>
<dbReference type="InterPro" id="IPR006143">
    <property type="entry name" value="RND_pump_MFP"/>
</dbReference>
<dbReference type="STRING" id="1384054.N790_04110"/>
<dbReference type="AlphaFoldDB" id="A0A091C504"/>
<dbReference type="InterPro" id="IPR058792">
    <property type="entry name" value="Beta-barrel_RND_2"/>
</dbReference>
<dbReference type="Gene3D" id="2.40.50.100">
    <property type="match status" value="1"/>
</dbReference>
<keyword evidence="7" id="KW-1185">Reference proteome</keyword>
<dbReference type="Proteomes" id="UP000029392">
    <property type="component" value="Unassembled WGS sequence"/>
</dbReference>
<accession>A0A091C504</accession>
<name>A0A091C504_9GAMM</name>
<evidence type="ECO:0000256" key="2">
    <source>
        <dbReference type="SAM" id="Coils"/>
    </source>
</evidence>
<feature type="signal peptide" evidence="3">
    <location>
        <begin position="1"/>
        <end position="28"/>
    </location>
</feature>
<organism evidence="6 7">
    <name type="scientific">Arenimonas malthae CC-JY-1</name>
    <dbReference type="NCBI Taxonomy" id="1384054"/>
    <lineage>
        <taxon>Bacteria</taxon>
        <taxon>Pseudomonadati</taxon>
        <taxon>Pseudomonadota</taxon>
        <taxon>Gammaproteobacteria</taxon>
        <taxon>Lysobacterales</taxon>
        <taxon>Lysobacteraceae</taxon>
        <taxon>Arenimonas</taxon>
    </lineage>
</organism>
<feature type="chain" id="PRO_5001872085" evidence="3">
    <location>
        <begin position="29"/>
        <end position="354"/>
    </location>
</feature>
<evidence type="ECO:0000259" key="5">
    <source>
        <dbReference type="Pfam" id="PF25967"/>
    </source>
</evidence>
<protein>
    <submittedName>
        <fullName evidence="6">Uncharacterized protein</fullName>
    </submittedName>
</protein>
<dbReference type="GO" id="GO:0015562">
    <property type="term" value="F:efflux transmembrane transporter activity"/>
    <property type="evidence" value="ECO:0007669"/>
    <property type="project" value="TreeGrafter"/>
</dbReference>
<dbReference type="PROSITE" id="PS51257">
    <property type="entry name" value="PROKAR_LIPOPROTEIN"/>
    <property type="match status" value="1"/>
</dbReference>
<dbReference type="PANTHER" id="PTHR30469:SF18">
    <property type="entry name" value="RESISTANCE-NODULATION-CELL DIVISION (RND) EFFLUX MEMBRANE FUSION PROTEIN-RELATED"/>
    <property type="match status" value="1"/>
</dbReference>
<feature type="domain" description="Multidrug resistance protein MdtA-like C-terminal permuted SH3" evidence="5">
    <location>
        <begin position="285"/>
        <end position="337"/>
    </location>
</feature>
<dbReference type="OrthoDB" id="5730196at2"/>
<comment type="similarity">
    <text evidence="1">Belongs to the membrane fusion protein (MFP) (TC 8.A.1) family.</text>
</comment>
<gene>
    <name evidence="6" type="ORF">N790_04110</name>
</gene>
<dbReference type="Pfam" id="PF25954">
    <property type="entry name" value="Beta-barrel_RND_2"/>
    <property type="match status" value="1"/>
</dbReference>
<sequence>MSPSRALLPVALATLLLAACGGEPPAPAAAPPVSFQTLEVEPRTSARERSWDGVVEAVNQATLSAQTAGRVLELPFDVNDYVEAGQVVVRFTDVEQVSAQRRASAALNAAQADYTEAESAFRRTEELVAKQLLAKAALDQARARRDAARAALEAARAGVSAAGEQVDYTVIRSPYSGILVERHVEVGESVQPGQPLISGLSLQNLRLAVEVPQSDIAAIRQYAEATVILPGGGRIAAEKVIVFPYADPATHSFKIRVELPEVETGLQPGMTVKVAFKTGEAENLWIPTSALVTRSEVTAVYVVGADNRVALRQVRLGHRREGEVEVLAGLAKGDRIAADPLAALAHLAGESNDG</sequence>
<dbReference type="eggNOG" id="COG0845">
    <property type="taxonomic scope" value="Bacteria"/>
</dbReference>
<evidence type="ECO:0000256" key="1">
    <source>
        <dbReference type="ARBA" id="ARBA00009477"/>
    </source>
</evidence>
<keyword evidence="2" id="KW-0175">Coiled coil</keyword>
<evidence type="ECO:0000313" key="7">
    <source>
        <dbReference type="Proteomes" id="UP000029392"/>
    </source>
</evidence>
<dbReference type="InterPro" id="IPR058627">
    <property type="entry name" value="MdtA-like_C"/>
</dbReference>
<reference evidence="6 7" key="1">
    <citation type="submission" date="2013-09" db="EMBL/GenBank/DDBJ databases">
        <title>Genome sequencing of Arenimonas malthae.</title>
        <authorList>
            <person name="Chen F."/>
            <person name="Wang G."/>
        </authorList>
    </citation>
    <scope>NUCLEOTIDE SEQUENCE [LARGE SCALE GENOMIC DNA]</scope>
    <source>
        <strain evidence="6 7">CC-JY-1</strain>
    </source>
</reference>
<dbReference type="Pfam" id="PF25967">
    <property type="entry name" value="RND-MFP_C"/>
    <property type="match status" value="1"/>
</dbReference>
<proteinExistence type="inferred from homology"/>
<feature type="coiled-coil region" evidence="2">
    <location>
        <begin position="107"/>
        <end position="158"/>
    </location>
</feature>
<dbReference type="GO" id="GO:1990281">
    <property type="term" value="C:efflux pump complex"/>
    <property type="evidence" value="ECO:0007669"/>
    <property type="project" value="TreeGrafter"/>
</dbReference>
<dbReference type="EMBL" id="AVCH01000042">
    <property type="protein sequence ID" value="KFN51745.1"/>
    <property type="molecule type" value="Genomic_DNA"/>
</dbReference>
<dbReference type="Gene3D" id="2.40.420.20">
    <property type="match status" value="1"/>
</dbReference>
<dbReference type="RefSeq" id="WP_043800640.1">
    <property type="nucleotide sequence ID" value="NZ_AVCH01000042.1"/>
</dbReference>
<evidence type="ECO:0000313" key="6">
    <source>
        <dbReference type="EMBL" id="KFN51745.1"/>
    </source>
</evidence>
<comment type="caution">
    <text evidence="6">The sequence shown here is derived from an EMBL/GenBank/DDBJ whole genome shotgun (WGS) entry which is preliminary data.</text>
</comment>
<evidence type="ECO:0000256" key="3">
    <source>
        <dbReference type="SAM" id="SignalP"/>
    </source>
</evidence>
<keyword evidence="3" id="KW-0732">Signal</keyword>
<dbReference type="PATRIC" id="fig|1384054.3.peg.603"/>
<dbReference type="PANTHER" id="PTHR30469">
    <property type="entry name" value="MULTIDRUG RESISTANCE PROTEIN MDTA"/>
    <property type="match status" value="1"/>
</dbReference>